<organism evidence="8 9">
    <name type="scientific">Pelotomaculum schinkii</name>
    <dbReference type="NCBI Taxonomy" id="78350"/>
    <lineage>
        <taxon>Bacteria</taxon>
        <taxon>Bacillati</taxon>
        <taxon>Bacillota</taxon>
        <taxon>Clostridia</taxon>
        <taxon>Eubacteriales</taxon>
        <taxon>Desulfotomaculaceae</taxon>
        <taxon>Pelotomaculum</taxon>
    </lineage>
</organism>
<keyword evidence="2 6" id="KW-0540">Nuclease</keyword>
<dbReference type="GO" id="GO:0001682">
    <property type="term" value="P:tRNA 5'-leader removal"/>
    <property type="evidence" value="ECO:0007669"/>
    <property type="project" value="UniProtKB-UniRule"/>
</dbReference>
<evidence type="ECO:0000313" key="8">
    <source>
        <dbReference type="EMBL" id="TEB04141.1"/>
    </source>
</evidence>
<keyword evidence="5 6" id="KW-0694">RNA-binding</keyword>
<gene>
    <name evidence="6 8" type="primary">rnpA</name>
    <name evidence="8" type="ORF">Psch_03863</name>
</gene>
<dbReference type="GO" id="GO:0004526">
    <property type="term" value="F:ribonuclease P activity"/>
    <property type="evidence" value="ECO:0007669"/>
    <property type="project" value="UniProtKB-UniRule"/>
</dbReference>
<dbReference type="AlphaFoldDB" id="A0A4Y7R681"/>
<dbReference type="NCBIfam" id="TIGR00188">
    <property type="entry name" value="rnpA"/>
    <property type="match status" value="1"/>
</dbReference>
<protein>
    <recommendedName>
        <fullName evidence="6 7">Ribonuclease P protein component</fullName>
        <shortName evidence="6">RNase P protein</shortName>
        <shortName evidence="6">RNaseP protein</shortName>
        <ecNumber evidence="6 7">3.1.26.5</ecNumber>
    </recommendedName>
    <alternativeName>
        <fullName evidence="6">Protein C5</fullName>
    </alternativeName>
</protein>
<dbReference type="EC" id="3.1.26.5" evidence="6 7"/>
<comment type="subunit">
    <text evidence="6">Consists of a catalytic RNA component (M1 or rnpB) and a protein subunit.</text>
</comment>
<dbReference type="GO" id="GO:0000049">
    <property type="term" value="F:tRNA binding"/>
    <property type="evidence" value="ECO:0007669"/>
    <property type="project" value="UniProtKB-UniRule"/>
</dbReference>
<proteinExistence type="inferred from homology"/>
<dbReference type="InterPro" id="IPR020568">
    <property type="entry name" value="Ribosomal_Su5_D2-typ_SF"/>
</dbReference>
<evidence type="ECO:0000256" key="2">
    <source>
        <dbReference type="ARBA" id="ARBA00022722"/>
    </source>
</evidence>
<name>A0A4Y7R681_9FIRM</name>
<dbReference type="HAMAP" id="MF_00227">
    <property type="entry name" value="RNase_P"/>
    <property type="match status" value="1"/>
</dbReference>
<comment type="catalytic activity">
    <reaction evidence="6">
        <text>Endonucleolytic cleavage of RNA, removing 5'-extranucleotides from tRNA precursor.</text>
        <dbReference type="EC" id="3.1.26.5"/>
    </reaction>
</comment>
<dbReference type="Pfam" id="PF00825">
    <property type="entry name" value="Ribonuclease_P"/>
    <property type="match status" value="1"/>
</dbReference>
<dbReference type="Gene3D" id="3.30.230.10">
    <property type="match status" value="1"/>
</dbReference>
<comment type="similarity">
    <text evidence="6">Belongs to the RnpA family.</text>
</comment>
<comment type="function">
    <text evidence="6">RNaseP catalyzes the removal of the 5'-leader sequence from pre-tRNA to produce the mature 5'-terminus. It can also cleave other RNA substrates such as 4.5S RNA. The protein component plays an auxiliary but essential role in vivo by binding to the 5'-leader sequence and broadening the substrate specificity of the ribozyme.</text>
</comment>
<evidence type="ECO:0000313" key="9">
    <source>
        <dbReference type="Proteomes" id="UP000298324"/>
    </source>
</evidence>
<evidence type="ECO:0000256" key="6">
    <source>
        <dbReference type="HAMAP-Rule" id="MF_00227"/>
    </source>
</evidence>
<dbReference type="InterPro" id="IPR000100">
    <property type="entry name" value="RNase_P"/>
</dbReference>
<keyword evidence="3 6" id="KW-0255">Endonuclease</keyword>
<keyword evidence="1 6" id="KW-0819">tRNA processing</keyword>
<dbReference type="RefSeq" id="WP_190259382.1">
    <property type="nucleotide sequence ID" value="NZ_QFGA01000004.1"/>
</dbReference>
<reference evidence="8 9" key="1">
    <citation type="journal article" date="2018" name="Environ. Microbiol.">
        <title>Novel energy conservation strategies and behaviour of Pelotomaculum schinkii driving syntrophic propionate catabolism.</title>
        <authorList>
            <person name="Hidalgo-Ahumada C.A.P."/>
            <person name="Nobu M.K."/>
            <person name="Narihiro T."/>
            <person name="Tamaki H."/>
            <person name="Liu W.T."/>
            <person name="Kamagata Y."/>
            <person name="Stams A.J.M."/>
            <person name="Imachi H."/>
            <person name="Sousa D.Z."/>
        </authorList>
    </citation>
    <scope>NUCLEOTIDE SEQUENCE [LARGE SCALE GENOMIC DNA]</scope>
    <source>
        <strain evidence="8 9">HH</strain>
    </source>
</reference>
<keyword evidence="9" id="KW-1185">Reference proteome</keyword>
<dbReference type="SUPFAM" id="SSF54211">
    <property type="entry name" value="Ribosomal protein S5 domain 2-like"/>
    <property type="match status" value="1"/>
</dbReference>
<evidence type="ECO:0000256" key="7">
    <source>
        <dbReference type="NCBIfam" id="TIGR00188"/>
    </source>
</evidence>
<sequence>MSSLTKIKKNGDFRKIYNSRKSVADRNMVLYFLSNNREDCRFGFTVSKKVGNAVTRNRVRRLFGEVCRLNKEKFPNGYDFILLARREIVGLNFYQIEEGLLRLLKKIKINRG</sequence>
<comment type="caution">
    <text evidence="8">The sequence shown here is derived from an EMBL/GenBank/DDBJ whole genome shotgun (WGS) entry which is preliminary data.</text>
</comment>
<evidence type="ECO:0000256" key="1">
    <source>
        <dbReference type="ARBA" id="ARBA00022694"/>
    </source>
</evidence>
<keyword evidence="4 6" id="KW-0378">Hydrolase</keyword>
<dbReference type="EMBL" id="QFGA01000004">
    <property type="protein sequence ID" value="TEB04141.1"/>
    <property type="molecule type" value="Genomic_DNA"/>
</dbReference>
<accession>A0A4Y7R681</accession>
<evidence type="ECO:0000256" key="3">
    <source>
        <dbReference type="ARBA" id="ARBA00022759"/>
    </source>
</evidence>
<dbReference type="PANTHER" id="PTHR33992:SF1">
    <property type="entry name" value="RIBONUCLEASE P PROTEIN COMPONENT"/>
    <property type="match status" value="1"/>
</dbReference>
<dbReference type="InterPro" id="IPR014721">
    <property type="entry name" value="Ribsml_uS5_D2-typ_fold_subgr"/>
</dbReference>
<evidence type="ECO:0000256" key="5">
    <source>
        <dbReference type="ARBA" id="ARBA00022884"/>
    </source>
</evidence>
<dbReference type="GO" id="GO:0030677">
    <property type="term" value="C:ribonuclease P complex"/>
    <property type="evidence" value="ECO:0007669"/>
    <property type="project" value="TreeGrafter"/>
</dbReference>
<dbReference type="GO" id="GO:0042781">
    <property type="term" value="F:3'-tRNA processing endoribonuclease activity"/>
    <property type="evidence" value="ECO:0007669"/>
    <property type="project" value="TreeGrafter"/>
</dbReference>
<dbReference type="PANTHER" id="PTHR33992">
    <property type="entry name" value="RIBONUCLEASE P PROTEIN COMPONENT"/>
    <property type="match status" value="1"/>
</dbReference>
<dbReference type="Proteomes" id="UP000298324">
    <property type="component" value="Unassembled WGS sequence"/>
</dbReference>
<evidence type="ECO:0000256" key="4">
    <source>
        <dbReference type="ARBA" id="ARBA00022801"/>
    </source>
</evidence>